<organism evidence="7 8">
    <name type="scientific">Phyllobacterium myrsinacearum</name>
    <dbReference type="NCBI Taxonomy" id="28101"/>
    <lineage>
        <taxon>Bacteria</taxon>
        <taxon>Pseudomonadati</taxon>
        <taxon>Pseudomonadota</taxon>
        <taxon>Alphaproteobacteria</taxon>
        <taxon>Hyphomicrobiales</taxon>
        <taxon>Phyllobacteriaceae</taxon>
        <taxon>Phyllobacterium</taxon>
    </lineage>
</organism>
<keyword evidence="5 7" id="KW-0418">Kinase</keyword>
<evidence type="ECO:0000256" key="1">
    <source>
        <dbReference type="ARBA" id="ARBA00009018"/>
    </source>
</evidence>
<keyword evidence="5" id="KW-0963">Cytoplasm</keyword>
<keyword evidence="8" id="KW-1185">Reference proteome</keyword>
<comment type="catalytic activity">
    <reaction evidence="5">
        <text>3'-dephospho-CoA + ATP = ADP + CoA + H(+)</text>
        <dbReference type="Rhea" id="RHEA:18245"/>
        <dbReference type="ChEBI" id="CHEBI:15378"/>
        <dbReference type="ChEBI" id="CHEBI:30616"/>
        <dbReference type="ChEBI" id="CHEBI:57287"/>
        <dbReference type="ChEBI" id="CHEBI:57328"/>
        <dbReference type="ChEBI" id="CHEBI:456216"/>
        <dbReference type="EC" id="2.7.1.24"/>
    </reaction>
</comment>
<dbReference type="CDD" id="cd02022">
    <property type="entry name" value="DPCK"/>
    <property type="match status" value="1"/>
</dbReference>
<reference evidence="7 8" key="1">
    <citation type="submission" date="2020-07" db="EMBL/GenBank/DDBJ databases">
        <title>Genomic Encyclopedia of Type Strains, Phase IV (KMG-V): Genome sequencing to study the core and pangenomes of soil and plant-associated prokaryotes.</title>
        <authorList>
            <person name="Whitman W."/>
        </authorList>
    </citation>
    <scope>NUCLEOTIDE SEQUENCE [LARGE SCALE GENOMIC DNA]</scope>
    <source>
        <strain evidence="7 8">AN3</strain>
    </source>
</reference>
<dbReference type="Pfam" id="PF01121">
    <property type="entry name" value="CoaE"/>
    <property type="match status" value="1"/>
</dbReference>
<evidence type="ECO:0000256" key="4">
    <source>
        <dbReference type="ARBA" id="ARBA00022993"/>
    </source>
</evidence>
<evidence type="ECO:0000313" key="7">
    <source>
        <dbReference type="EMBL" id="MBA8877851.1"/>
    </source>
</evidence>
<dbReference type="PANTHER" id="PTHR10695">
    <property type="entry name" value="DEPHOSPHO-COA KINASE-RELATED"/>
    <property type="match status" value="1"/>
</dbReference>
<comment type="subcellular location">
    <subcellularLocation>
        <location evidence="5">Cytoplasm</location>
    </subcellularLocation>
</comment>
<dbReference type="AlphaFoldDB" id="A0A839ED35"/>
<comment type="caution">
    <text evidence="7">The sequence shown here is derived from an EMBL/GenBank/DDBJ whole genome shotgun (WGS) entry which is preliminary data.</text>
</comment>
<comment type="pathway">
    <text evidence="5">Cofactor biosynthesis; coenzyme A biosynthesis; CoA from (R)-pantothenate: step 5/5.</text>
</comment>
<evidence type="ECO:0000256" key="2">
    <source>
        <dbReference type="ARBA" id="ARBA00022741"/>
    </source>
</evidence>
<keyword evidence="2 5" id="KW-0547">Nucleotide-binding</keyword>
<dbReference type="InterPro" id="IPR027417">
    <property type="entry name" value="P-loop_NTPase"/>
</dbReference>
<dbReference type="EC" id="2.7.1.24" evidence="5 6"/>
<feature type="binding site" evidence="5">
    <location>
        <begin position="11"/>
        <end position="16"/>
    </location>
    <ligand>
        <name>ATP</name>
        <dbReference type="ChEBI" id="CHEBI:30616"/>
    </ligand>
</feature>
<comment type="function">
    <text evidence="5">Catalyzes the phosphorylation of the 3'-hydroxyl group of dephosphocoenzyme A to form coenzyme A.</text>
</comment>
<dbReference type="HAMAP" id="MF_00376">
    <property type="entry name" value="Dephospho_CoA_kinase"/>
    <property type="match status" value="1"/>
</dbReference>
<dbReference type="GO" id="GO:0015937">
    <property type="term" value="P:coenzyme A biosynthetic process"/>
    <property type="evidence" value="ECO:0007669"/>
    <property type="project" value="UniProtKB-UniRule"/>
</dbReference>
<dbReference type="PANTHER" id="PTHR10695:SF46">
    <property type="entry name" value="BIFUNCTIONAL COENZYME A SYNTHASE-RELATED"/>
    <property type="match status" value="1"/>
</dbReference>
<evidence type="ECO:0000256" key="3">
    <source>
        <dbReference type="ARBA" id="ARBA00022840"/>
    </source>
</evidence>
<dbReference type="GO" id="GO:0005737">
    <property type="term" value="C:cytoplasm"/>
    <property type="evidence" value="ECO:0007669"/>
    <property type="project" value="UniProtKB-SubCell"/>
</dbReference>
<sequence>MIVLGLTGSIGMGKSTAAQMFIDAGVPVYSADETVHRLYSGVAAPLIEAAFPGTSENGAVDRTRLSKAVIGNPKALKKLESIVHPLVRSEENAFRDKARSAGAKLVVIDIPLLFETGGDSRVDKILVVSAPADVQKKRVLARLDMTPEKLEAILMRQTPDTEKRSRADFIVNTDQTFDATRADINDIIRILTKS</sequence>
<keyword evidence="3 5" id="KW-0067">ATP-binding</keyword>
<dbReference type="Gene3D" id="3.40.50.300">
    <property type="entry name" value="P-loop containing nucleotide triphosphate hydrolases"/>
    <property type="match status" value="1"/>
</dbReference>
<evidence type="ECO:0000256" key="5">
    <source>
        <dbReference type="HAMAP-Rule" id="MF_00376"/>
    </source>
</evidence>
<dbReference type="GO" id="GO:0005524">
    <property type="term" value="F:ATP binding"/>
    <property type="evidence" value="ECO:0007669"/>
    <property type="project" value="UniProtKB-UniRule"/>
</dbReference>
<dbReference type="PROSITE" id="PS51219">
    <property type="entry name" value="DPCK"/>
    <property type="match status" value="1"/>
</dbReference>
<comment type="similarity">
    <text evidence="1 5">Belongs to the CoaE family.</text>
</comment>
<keyword evidence="4 5" id="KW-0173">Coenzyme A biosynthesis</keyword>
<dbReference type="NCBIfam" id="TIGR00152">
    <property type="entry name" value="dephospho-CoA kinase"/>
    <property type="match status" value="1"/>
</dbReference>
<dbReference type="SUPFAM" id="SSF52540">
    <property type="entry name" value="P-loop containing nucleoside triphosphate hydrolases"/>
    <property type="match status" value="1"/>
</dbReference>
<keyword evidence="5 7" id="KW-0808">Transferase</keyword>
<gene>
    <name evidence="5" type="primary">coaE</name>
    <name evidence="7" type="ORF">FHW16_001533</name>
</gene>
<protein>
    <recommendedName>
        <fullName evidence="5 6">Dephospho-CoA kinase</fullName>
        <ecNumber evidence="5 6">2.7.1.24</ecNumber>
    </recommendedName>
    <alternativeName>
        <fullName evidence="5">Dephosphocoenzyme A kinase</fullName>
    </alternativeName>
</protein>
<name>A0A839ED35_9HYPH</name>
<dbReference type="GO" id="GO:0004140">
    <property type="term" value="F:dephospho-CoA kinase activity"/>
    <property type="evidence" value="ECO:0007669"/>
    <property type="project" value="UniProtKB-UniRule"/>
</dbReference>
<dbReference type="RefSeq" id="WP_182548455.1">
    <property type="nucleotide sequence ID" value="NZ_JACGXN010000001.1"/>
</dbReference>
<dbReference type="InterPro" id="IPR001977">
    <property type="entry name" value="Depp_CoAkinase"/>
</dbReference>
<evidence type="ECO:0000313" key="8">
    <source>
        <dbReference type="Proteomes" id="UP000549052"/>
    </source>
</evidence>
<dbReference type="EMBL" id="JACGXN010000001">
    <property type="protein sequence ID" value="MBA8877851.1"/>
    <property type="molecule type" value="Genomic_DNA"/>
</dbReference>
<accession>A0A839ED35</accession>
<proteinExistence type="inferred from homology"/>
<evidence type="ECO:0000256" key="6">
    <source>
        <dbReference type="NCBIfam" id="TIGR00152"/>
    </source>
</evidence>
<dbReference type="Proteomes" id="UP000549052">
    <property type="component" value="Unassembled WGS sequence"/>
</dbReference>
<dbReference type="UniPathway" id="UPA00241">
    <property type="reaction ID" value="UER00356"/>
</dbReference>